<dbReference type="RefSeq" id="WP_023908001.1">
    <property type="nucleotide sequence ID" value="NZ_CP009826.2"/>
</dbReference>
<dbReference type="EMBL" id="CP009885">
    <property type="protein sequence ID" value="QPB72569.1"/>
    <property type="molecule type" value="Genomic_DNA"/>
</dbReference>
<evidence type="ECO:0000313" key="1">
    <source>
        <dbReference type="EMBL" id="QPB72564.1"/>
    </source>
</evidence>
<proteinExistence type="predicted"/>
<organism evidence="1 3">
    <name type="scientific">Xylella fastidiosa</name>
    <dbReference type="NCBI Taxonomy" id="2371"/>
    <lineage>
        <taxon>Bacteria</taxon>
        <taxon>Pseudomonadati</taxon>
        <taxon>Pseudomonadota</taxon>
        <taxon>Gammaproteobacteria</taxon>
        <taxon>Lysobacterales</taxon>
        <taxon>Lysobacteraceae</taxon>
        <taxon>Xylella</taxon>
    </lineage>
</organism>
<dbReference type="KEGG" id="xfh:XFHB_07685"/>
<reference evidence="1" key="2">
    <citation type="journal article" date="2020" name="Phytopathology">
        <title>High-Quality Draft Genome Sequence Resources of Eight Xylella fastidiosa Strains Isolated from Citrus, Coffee, Plum, and Hibiscus in South America.</title>
        <authorList>
            <person name="Pierry P.M."/>
            <person name="de Santana W.O."/>
            <person name="Kitajima J.P."/>
            <person name="Martins-Junior J."/>
            <person name="Zaini P.A."/>
            <person name="Uceda-Campos G."/>
            <person name="Feitosa-Junior O.R."/>
            <person name="Pessoa P.I.S."/>
            <person name="Coletta-Filho H.D."/>
            <person name="de Souza A.A."/>
            <person name="Machado M.A."/>
            <person name="Gesteira A.D.S."/>
            <person name="Martins L.F."/>
            <person name="Amaral M.S."/>
            <person name="Beckedorff F.C."/>
            <person name="de Almeida L.G.P."/>
            <person name="de Vasconcelos A.T.R."/>
            <person name="Verjovski-Almeida S."/>
            <person name="Setubal J.C."/>
            <person name="da Silva A.M."/>
        </authorList>
    </citation>
    <scope>NUCLEOTIDE SEQUENCE</scope>
    <source>
        <strain evidence="1">Hib4</strain>
    </source>
</reference>
<evidence type="ECO:0000313" key="2">
    <source>
        <dbReference type="EMBL" id="QPB72569.1"/>
    </source>
</evidence>
<name>A0ABD7BX98_XYLFS</name>
<sequence>MSTLTEEVQADGTKKAPLFCREGIRDEEDSELQEVVYSESYDHTFPDLQGRYVLTIFAFHLDDFSPLVRSWFEDGPHSNIKGFDRRILDTKRRINVAPAHPLYPQVKAAYEAQEAHSDSIFEAAKKWNEAVSKEGAACAPHQFTAATPKEGA</sequence>
<gene>
    <name evidence="1" type="ORF">XFHB_07150</name>
    <name evidence="2" type="ORF">XFHB_07685</name>
</gene>
<dbReference type="EMBL" id="CP009885">
    <property type="protein sequence ID" value="QPB72564.1"/>
    <property type="molecule type" value="Genomic_DNA"/>
</dbReference>
<accession>A0ABD7BX98</accession>
<dbReference type="KEGG" id="xfh:XFHB_07150"/>
<protein>
    <submittedName>
        <fullName evidence="1">Uncharacterized protein</fullName>
    </submittedName>
</protein>
<dbReference type="Proteomes" id="UP000196980">
    <property type="component" value="Chromosome"/>
</dbReference>
<evidence type="ECO:0000313" key="3">
    <source>
        <dbReference type="Proteomes" id="UP000196980"/>
    </source>
</evidence>
<dbReference type="AlphaFoldDB" id="A0ABD7BX98"/>
<reference evidence="3" key="1">
    <citation type="submission" date="2014-11" db="EMBL/GenBank/DDBJ databases">
        <title>Xylella fastidiosa Hib4 Genome Sequencing.</title>
        <authorList>
            <person name="Pierry P.M."/>
            <person name="da Silva A.M."/>
        </authorList>
    </citation>
    <scope>NUCLEOTIDE SEQUENCE [LARGE SCALE GENOMIC DNA]</scope>
    <source>
        <strain evidence="3">Hib4</strain>
    </source>
</reference>